<reference evidence="2" key="1">
    <citation type="submission" date="2013-05" db="EMBL/GenBank/DDBJ databases">
        <title>Genome assembly of Cystobacter fuscus DSM 2262.</title>
        <authorList>
            <person name="Sharma G."/>
            <person name="Khatri I."/>
            <person name="Kaur C."/>
            <person name="Mayilraj S."/>
            <person name="Subramanian S."/>
        </authorList>
    </citation>
    <scope>NUCLEOTIDE SEQUENCE [LARGE SCALE GENOMIC DNA]</scope>
    <source>
        <strain evidence="2">DSM 2262</strain>
    </source>
</reference>
<keyword evidence="3" id="KW-1185">Reference proteome</keyword>
<evidence type="ECO:0000313" key="2">
    <source>
        <dbReference type="EMBL" id="EPX55416.1"/>
    </source>
</evidence>
<name>S9NWY0_CYSF2</name>
<organism evidence="2 3">
    <name type="scientific">Cystobacter fuscus (strain ATCC 25194 / DSM 2262 / NBRC 100088 / M29)</name>
    <dbReference type="NCBI Taxonomy" id="1242864"/>
    <lineage>
        <taxon>Bacteria</taxon>
        <taxon>Pseudomonadati</taxon>
        <taxon>Myxococcota</taxon>
        <taxon>Myxococcia</taxon>
        <taxon>Myxococcales</taxon>
        <taxon>Cystobacterineae</taxon>
        <taxon>Archangiaceae</taxon>
        <taxon>Cystobacter</taxon>
    </lineage>
</organism>
<sequence>MGVASPSPVLTSSGSSPPHAVATAMHSNMQTLFNDLIECSFWGLAPAEYDPGTWGT</sequence>
<comment type="caution">
    <text evidence="2">The sequence shown here is derived from an EMBL/GenBank/DDBJ whole genome shotgun (WGS) entry which is preliminary data.</text>
</comment>
<dbReference type="EMBL" id="ANAH02000071">
    <property type="protein sequence ID" value="EPX55416.1"/>
    <property type="molecule type" value="Genomic_DNA"/>
</dbReference>
<dbReference type="Proteomes" id="UP000011682">
    <property type="component" value="Unassembled WGS sequence"/>
</dbReference>
<evidence type="ECO:0000256" key="1">
    <source>
        <dbReference type="SAM" id="MobiDB-lite"/>
    </source>
</evidence>
<accession>S9NWY0</accession>
<gene>
    <name evidence="2" type="ORF">D187_009027</name>
</gene>
<feature type="compositionally biased region" description="Low complexity" evidence="1">
    <location>
        <begin position="1"/>
        <end position="18"/>
    </location>
</feature>
<dbReference type="AlphaFoldDB" id="S9NWY0"/>
<feature type="region of interest" description="Disordered" evidence="1">
    <location>
        <begin position="1"/>
        <end position="21"/>
    </location>
</feature>
<evidence type="ECO:0000313" key="3">
    <source>
        <dbReference type="Proteomes" id="UP000011682"/>
    </source>
</evidence>
<protein>
    <submittedName>
        <fullName evidence="2">Uncharacterized protein</fullName>
    </submittedName>
</protein>
<proteinExistence type="predicted"/>